<organism evidence="1">
    <name type="scientific">Siphoviridae sp. ct4fm14</name>
    <dbReference type="NCBI Taxonomy" id="2825331"/>
    <lineage>
        <taxon>Viruses</taxon>
        <taxon>Duplodnaviria</taxon>
        <taxon>Heunggongvirae</taxon>
        <taxon>Uroviricota</taxon>
        <taxon>Caudoviricetes</taxon>
    </lineage>
</organism>
<reference evidence="1" key="1">
    <citation type="journal article" date="2021" name="Proc. Natl. Acad. Sci. U.S.A.">
        <title>A Catalog of Tens of Thousands of Viruses from Human Metagenomes Reveals Hidden Associations with Chronic Diseases.</title>
        <authorList>
            <person name="Tisza M.J."/>
            <person name="Buck C.B."/>
        </authorList>
    </citation>
    <scope>NUCLEOTIDE SEQUENCE</scope>
    <source>
        <strain evidence="1">Ct4fm14</strain>
    </source>
</reference>
<evidence type="ECO:0000313" key="1">
    <source>
        <dbReference type="EMBL" id="DAF97638.1"/>
    </source>
</evidence>
<sequence>MRVGDTLHLPCIIEGTNHGVRPAQVRYIHPQERFCVVQFKFDFGAFCETVYLGNRAMPHAEPPRKRETA</sequence>
<accession>A0A8S5UTD6</accession>
<proteinExistence type="predicted"/>
<name>A0A8S5UTD6_9CAUD</name>
<protein>
    <submittedName>
        <fullName evidence="1">Uncharacterized protein</fullName>
    </submittedName>
</protein>
<dbReference type="EMBL" id="BK016135">
    <property type="protein sequence ID" value="DAF97638.1"/>
    <property type="molecule type" value="Genomic_DNA"/>
</dbReference>